<evidence type="ECO:0000256" key="4">
    <source>
        <dbReference type="ARBA" id="ARBA00022989"/>
    </source>
</evidence>
<feature type="transmembrane region" description="Helical" evidence="7">
    <location>
        <begin position="30"/>
        <end position="53"/>
    </location>
</feature>
<comment type="subcellular location">
    <subcellularLocation>
        <location evidence="1">Membrane</location>
        <topology evidence="1">Multi-pass membrane protein</topology>
    </subcellularLocation>
</comment>
<feature type="domain" description="Cation efflux protein transmembrane" evidence="8">
    <location>
        <begin position="31"/>
        <end position="339"/>
    </location>
</feature>
<keyword evidence="5" id="KW-0406">Ion transport</keyword>
<dbReference type="GO" id="GO:0016020">
    <property type="term" value="C:membrane"/>
    <property type="evidence" value="ECO:0007669"/>
    <property type="project" value="UniProtKB-SubCell"/>
</dbReference>
<dbReference type="NCBIfam" id="TIGR01297">
    <property type="entry name" value="CDF"/>
    <property type="match status" value="1"/>
</dbReference>
<evidence type="ECO:0000256" key="6">
    <source>
        <dbReference type="ARBA" id="ARBA00023136"/>
    </source>
</evidence>
<dbReference type="SUPFAM" id="SSF161111">
    <property type="entry name" value="Cation efflux protein transmembrane domain-like"/>
    <property type="match status" value="1"/>
</dbReference>
<feature type="transmembrane region" description="Helical" evidence="7">
    <location>
        <begin position="282"/>
        <end position="302"/>
    </location>
</feature>
<sequence>MSNFEDSTFDAGHDHIFLGAAHEDNERRTWMVIALCSAMMVVEIVGGSLFGSLALVADGLHMSTYAGAMLIAALAYTHARRHAADRRFVFGTGKLGDLAGFSTAIVLAMIAILIAYEAVKRFFFPVPIHFDQAIPIAILGLLDNLASVWLLSGDHHGHDHGLGHAHGGEAKHILSGATEFAVTIFEVGVPPVFRITPIDGSSQLIAEAVSVNTVRPDGRSQTFVFVDRGEYLESTESIPEPHAFQAVIRLPDGEHRVEFEEHAHRLGDSPAAAHRDHNIRSAYVHVIADAAVSVLAIIGLLLARALGWLWMDPLAGVIGALVIANWSWGLMRDTGAILLDMNPDQRLSNEVRRLIENKGDKVVDLHVWRLGPEHMGAIVSIATRRAARTRDVLSRCTQALERTLASNRRGPRVASGELTQKLSVGFERVVCPQENRQLLVGSTCGVPALI</sequence>
<dbReference type="InterPro" id="IPR002524">
    <property type="entry name" value="Cation_efflux"/>
</dbReference>
<dbReference type="Gene3D" id="1.20.1510.10">
    <property type="entry name" value="Cation efflux protein transmembrane domain"/>
    <property type="match status" value="2"/>
</dbReference>
<dbReference type="EMBL" id="CABPSH010000018">
    <property type="protein sequence ID" value="VVE46305.1"/>
    <property type="molecule type" value="Genomic_DNA"/>
</dbReference>
<accession>A0A5E4YDA8</accession>
<keyword evidence="4 7" id="KW-1133">Transmembrane helix</keyword>
<name>A0A5E4YDA8_9BURK</name>
<dbReference type="Proteomes" id="UP000400981">
    <property type="component" value="Unassembled WGS sequence"/>
</dbReference>
<dbReference type="NCBIfam" id="NF033827">
    <property type="entry name" value="CDF_efflux_DmeF"/>
    <property type="match status" value="1"/>
</dbReference>
<dbReference type="GO" id="GO:0006882">
    <property type="term" value="P:intracellular zinc ion homeostasis"/>
    <property type="evidence" value="ECO:0007669"/>
    <property type="project" value="InterPro"/>
</dbReference>
<dbReference type="InterPro" id="IPR058533">
    <property type="entry name" value="Cation_efflux_TM"/>
</dbReference>
<keyword evidence="6 7" id="KW-0472">Membrane</keyword>
<dbReference type="InterPro" id="IPR027469">
    <property type="entry name" value="Cation_efflux_TMD_sf"/>
</dbReference>
<keyword evidence="10" id="KW-1185">Reference proteome</keyword>
<keyword evidence="3 7" id="KW-0812">Transmembrane</keyword>
<gene>
    <name evidence="9" type="primary">zitB_2</name>
    <name evidence="9" type="ORF">PEP31012_04455</name>
</gene>
<organism evidence="9 10">
    <name type="scientific">Pandoraea eparura</name>
    <dbReference type="NCBI Taxonomy" id="2508291"/>
    <lineage>
        <taxon>Bacteria</taxon>
        <taxon>Pseudomonadati</taxon>
        <taxon>Pseudomonadota</taxon>
        <taxon>Betaproteobacteria</taxon>
        <taxon>Burkholderiales</taxon>
        <taxon>Burkholderiaceae</taxon>
        <taxon>Pandoraea</taxon>
    </lineage>
</organism>
<dbReference type="AlphaFoldDB" id="A0A5E4YDA8"/>
<evidence type="ECO:0000313" key="10">
    <source>
        <dbReference type="Proteomes" id="UP000400981"/>
    </source>
</evidence>
<evidence type="ECO:0000256" key="7">
    <source>
        <dbReference type="SAM" id="Phobius"/>
    </source>
</evidence>
<evidence type="ECO:0000259" key="8">
    <source>
        <dbReference type="Pfam" id="PF01545"/>
    </source>
</evidence>
<dbReference type="PANTHER" id="PTHR45755">
    <property type="match status" value="1"/>
</dbReference>
<dbReference type="PANTHER" id="PTHR45755:SF4">
    <property type="entry name" value="ZINC TRANSPORTER 7"/>
    <property type="match status" value="1"/>
</dbReference>
<feature type="transmembrane region" description="Helical" evidence="7">
    <location>
        <begin position="59"/>
        <end position="77"/>
    </location>
</feature>
<proteinExistence type="predicted"/>
<reference evidence="9 10" key="1">
    <citation type="submission" date="2019-08" db="EMBL/GenBank/DDBJ databases">
        <authorList>
            <person name="Peeters C."/>
        </authorList>
    </citation>
    <scope>NUCLEOTIDE SEQUENCE [LARGE SCALE GENOMIC DNA]</scope>
    <source>
        <strain evidence="9 10">LMG 31012</strain>
    </source>
</reference>
<dbReference type="Pfam" id="PF01545">
    <property type="entry name" value="Cation_efflux"/>
    <property type="match status" value="1"/>
</dbReference>
<evidence type="ECO:0000256" key="2">
    <source>
        <dbReference type="ARBA" id="ARBA00022448"/>
    </source>
</evidence>
<protein>
    <submittedName>
        <fullName evidence="9">Zinc transporter ZitB</fullName>
    </submittedName>
</protein>
<evidence type="ECO:0000256" key="5">
    <source>
        <dbReference type="ARBA" id="ARBA00023065"/>
    </source>
</evidence>
<feature type="transmembrane region" description="Helical" evidence="7">
    <location>
        <begin position="98"/>
        <end position="116"/>
    </location>
</feature>
<keyword evidence="2" id="KW-0813">Transport</keyword>
<dbReference type="InterPro" id="IPR045316">
    <property type="entry name" value="Msc2-like"/>
</dbReference>
<evidence type="ECO:0000313" key="9">
    <source>
        <dbReference type="EMBL" id="VVE46305.1"/>
    </source>
</evidence>
<dbReference type="GO" id="GO:0005385">
    <property type="term" value="F:zinc ion transmembrane transporter activity"/>
    <property type="evidence" value="ECO:0007669"/>
    <property type="project" value="InterPro"/>
</dbReference>
<evidence type="ECO:0000256" key="1">
    <source>
        <dbReference type="ARBA" id="ARBA00004141"/>
    </source>
</evidence>
<feature type="transmembrane region" description="Helical" evidence="7">
    <location>
        <begin position="308"/>
        <end position="328"/>
    </location>
</feature>
<evidence type="ECO:0000256" key="3">
    <source>
        <dbReference type="ARBA" id="ARBA00022692"/>
    </source>
</evidence>